<dbReference type="Pfam" id="PF03958">
    <property type="entry name" value="Secretin_N"/>
    <property type="match status" value="1"/>
</dbReference>
<keyword evidence="2" id="KW-0732">Signal</keyword>
<reference evidence="8 9" key="1">
    <citation type="journal article" date="2017" name="ISME J.">
        <title>Potential for microbial H2 and metal transformations associated with novel bacteria and archaea in deep terrestrial subsurface sediments.</title>
        <authorList>
            <person name="Hernsdorf A.W."/>
            <person name="Amano Y."/>
            <person name="Miyakawa K."/>
            <person name="Ise K."/>
            <person name="Suzuki Y."/>
            <person name="Anantharaman K."/>
            <person name="Probst A."/>
            <person name="Burstein D."/>
            <person name="Thomas B.C."/>
            <person name="Banfield J.F."/>
        </authorList>
    </citation>
    <scope>NUCLEOTIDE SEQUENCE [LARGE SCALE GENOMIC DNA]</scope>
    <source>
        <strain evidence="8">HGW-Wallbacteria-1</strain>
    </source>
</reference>
<sequence length="836" mass="93113">MANNYINPSLFIQRIFERRVLKFMMSFVSRFKSSFKSGCKSTIVVSARFLSLISFLTSLLLSLSGFSVHSAFAASVEILPGGDAVIVKFEKITAEDGARAITFLMDGVTFPKTMEIQMVPGAMMIKAFGRKNLEKLQNLVETLDSGNPDGMQTSVVKLQYADSKGLSSIINMMFGRHGGAGGPGFTVTADERTNSLVVHARSGKMEEFNALVRSLDTRTLQVLVDVMIAEVTLNQDDTFGMDWSFQQNKLFSDRDLSGTAQMDAGYLTQKARDGAQGFKYTILDPSKFNLFLNALVKKNGINILSNPKILTVNNKEANFDITTKEPILKTTNADGVVSSSVDYLDIGIKLRVKPNINIDNFIRMELDQTIQQIIGVRESALNSPIYVNRKANTNLMVKDRNTIIIGGIISESRTEENRSVPFLSSIPGIRDLLKRRNRTSSKTELMMFITPSVILDEEMAGKVTEDEVAGINDETIRARISEDLSQNLGMNLDTVRFRAEIVSVRGKSGKEPGKVIINRGLLDGLREGMLMVVADTGGTLYDPDTNQILGNQSETWRGVLRIEDANARFSEAMVVDETERMIADPARVEIKPGMEVRFPESYNYRKWENLHVVIRFNPDGTAHSECSMDLINLSPVPLESSTFGDGILNRKSTFTVDGVEAQAKWELLPGKTSWSNRGEDDGRYLFRVQYPSPLEPGGRCRIRYVSDRSILMMDEKDPGKCKFSLNSDNFSGGDYELWVSDAYNITGVSPEVKEESSFPGWKVLKYRKESREPRLKAEVLLAYRYGVPLKAIQPMAEAAVTAPESANADIGKTETGNDNITALRRRLQSIRNQRNQ</sequence>
<proteinExistence type="inferred from homology"/>
<comment type="subcellular location">
    <subcellularLocation>
        <location evidence="5">Cell outer membrane</location>
    </subcellularLocation>
    <subcellularLocation>
        <location evidence="1">Membrane</location>
    </subcellularLocation>
</comment>
<evidence type="ECO:0000259" key="7">
    <source>
        <dbReference type="Pfam" id="PF03958"/>
    </source>
</evidence>
<dbReference type="GO" id="GO:0015627">
    <property type="term" value="C:type II protein secretion system complex"/>
    <property type="evidence" value="ECO:0007669"/>
    <property type="project" value="TreeGrafter"/>
</dbReference>
<evidence type="ECO:0000259" key="6">
    <source>
        <dbReference type="Pfam" id="PF00263"/>
    </source>
</evidence>
<dbReference type="EMBL" id="PGXC01000016">
    <property type="protein sequence ID" value="PKK89477.1"/>
    <property type="molecule type" value="Genomic_DNA"/>
</dbReference>
<dbReference type="Gene3D" id="3.30.1370.120">
    <property type="match status" value="1"/>
</dbReference>
<dbReference type="PANTHER" id="PTHR30332">
    <property type="entry name" value="PROBABLE GENERAL SECRETION PATHWAY PROTEIN D"/>
    <property type="match status" value="1"/>
</dbReference>
<dbReference type="Pfam" id="PF00263">
    <property type="entry name" value="Secretin"/>
    <property type="match status" value="1"/>
</dbReference>
<dbReference type="InterPro" id="IPR038591">
    <property type="entry name" value="NolW-like_sf"/>
</dbReference>
<protein>
    <submittedName>
        <fullName evidence="8">Uncharacterized protein</fullName>
    </submittedName>
</protein>
<evidence type="ECO:0000256" key="5">
    <source>
        <dbReference type="RuleBase" id="RU004004"/>
    </source>
</evidence>
<dbReference type="InterPro" id="IPR004846">
    <property type="entry name" value="T2SS/T3SS_dom"/>
</dbReference>
<comment type="caution">
    <text evidence="8">The sequence shown here is derived from an EMBL/GenBank/DDBJ whole genome shotgun (WGS) entry which is preliminary data.</text>
</comment>
<evidence type="ECO:0000256" key="1">
    <source>
        <dbReference type="ARBA" id="ARBA00004370"/>
    </source>
</evidence>
<keyword evidence="3" id="KW-0472">Membrane</keyword>
<evidence type="ECO:0000313" key="8">
    <source>
        <dbReference type="EMBL" id="PKK89477.1"/>
    </source>
</evidence>
<dbReference type="Proteomes" id="UP000233256">
    <property type="component" value="Unassembled WGS sequence"/>
</dbReference>
<accession>A0A2N1PMA3</accession>
<dbReference type="GO" id="GO:0009279">
    <property type="term" value="C:cell outer membrane"/>
    <property type="evidence" value="ECO:0007669"/>
    <property type="project" value="UniProtKB-SubCell"/>
</dbReference>
<feature type="domain" description="NolW-like" evidence="7">
    <location>
        <begin position="153"/>
        <end position="220"/>
    </location>
</feature>
<gene>
    <name evidence="8" type="ORF">CVV64_13760</name>
</gene>
<dbReference type="PANTHER" id="PTHR30332:SF24">
    <property type="entry name" value="SECRETIN GSPD-RELATED"/>
    <property type="match status" value="1"/>
</dbReference>
<dbReference type="InterPro" id="IPR005644">
    <property type="entry name" value="NolW-like"/>
</dbReference>
<comment type="similarity">
    <text evidence="4">Belongs to the bacterial secretin family.</text>
</comment>
<feature type="domain" description="Type II/III secretion system secretin-like" evidence="6">
    <location>
        <begin position="294"/>
        <end position="454"/>
    </location>
</feature>
<dbReference type="PRINTS" id="PR00811">
    <property type="entry name" value="BCTERIALGSPD"/>
</dbReference>
<evidence type="ECO:0000313" key="9">
    <source>
        <dbReference type="Proteomes" id="UP000233256"/>
    </source>
</evidence>
<dbReference type="InterPro" id="IPR050810">
    <property type="entry name" value="Bact_Secretion_Sys_Channel"/>
</dbReference>
<dbReference type="GO" id="GO:0009306">
    <property type="term" value="P:protein secretion"/>
    <property type="evidence" value="ECO:0007669"/>
    <property type="project" value="InterPro"/>
</dbReference>
<keyword evidence="5" id="KW-0813">Transport</keyword>
<evidence type="ECO:0000256" key="4">
    <source>
        <dbReference type="RuleBase" id="RU004003"/>
    </source>
</evidence>
<dbReference type="InterPro" id="IPR001775">
    <property type="entry name" value="GspD/PilQ"/>
</dbReference>
<name>A0A2N1PMA3_9BACT</name>
<dbReference type="AlphaFoldDB" id="A0A2N1PMA3"/>
<evidence type="ECO:0000256" key="2">
    <source>
        <dbReference type="ARBA" id="ARBA00022729"/>
    </source>
</evidence>
<organism evidence="8 9">
    <name type="scientific">Candidatus Wallbacteria bacterium HGW-Wallbacteria-1</name>
    <dbReference type="NCBI Taxonomy" id="2013854"/>
    <lineage>
        <taxon>Bacteria</taxon>
        <taxon>Candidatus Walliibacteriota</taxon>
    </lineage>
</organism>
<evidence type="ECO:0000256" key="3">
    <source>
        <dbReference type="ARBA" id="ARBA00023136"/>
    </source>
</evidence>